<accession>A0A177EBH4</accession>
<gene>
    <name evidence="1" type="ORF">NEDG_01376</name>
</gene>
<organism evidence="1 2">
    <name type="scientific">Nematocida displodere</name>
    <dbReference type="NCBI Taxonomy" id="1805483"/>
    <lineage>
        <taxon>Eukaryota</taxon>
        <taxon>Fungi</taxon>
        <taxon>Fungi incertae sedis</taxon>
        <taxon>Microsporidia</taxon>
        <taxon>Nematocida</taxon>
    </lineage>
</organism>
<protein>
    <submittedName>
        <fullName evidence="1">Uncharacterized protein</fullName>
    </submittedName>
</protein>
<evidence type="ECO:0000313" key="1">
    <source>
        <dbReference type="EMBL" id="OAG29303.1"/>
    </source>
</evidence>
<dbReference type="OrthoDB" id="2186828at2759"/>
<dbReference type="GeneID" id="93647726"/>
<comment type="caution">
    <text evidence="1">The sequence shown here is derived from an EMBL/GenBank/DDBJ whole genome shotgun (WGS) entry which is preliminary data.</text>
</comment>
<reference evidence="1 2" key="1">
    <citation type="submission" date="2016-02" db="EMBL/GenBank/DDBJ databases">
        <title>Discovery of a natural microsporidian pathogen with a broad tissue tropism in Caenorhabditis elegans.</title>
        <authorList>
            <person name="Luallen R.J."/>
            <person name="Reinke A.W."/>
            <person name="Tong L."/>
            <person name="Botts M.R."/>
            <person name="Felix M.-A."/>
            <person name="Troemel E.R."/>
        </authorList>
    </citation>
    <scope>NUCLEOTIDE SEQUENCE [LARGE SCALE GENOMIC DNA]</scope>
    <source>
        <strain evidence="1 2">JUm2807</strain>
    </source>
</reference>
<dbReference type="VEuPathDB" id="MicrosporidiaDB:NEDG_01376"/>
<evidence type="ECO:0000313" key="2">
    <source>
        <dbReference type="Proteomes" id="UP000185944"/>
    </source>
</evidence>
<proteinExistence type="predicted"/>
<dbReference type="AlphaFoldDB" id="A0A177EBH4"/>
<dbReference type="Proteomes" id="UP000185944">
    <property type="component" value="Unassembled WGS sequence"/>
</dbReference>
<dbReference type="EMBL" id="LTDL01000041">
    <property type="protein sequence ID" value="OAG29303.1"/>
    <property type="molecule type" value="Genomic_DNA"/>
</dbReference>
<dbReference type="RefSeq" id="XP_067543982.1">
    <property type="nucleotide sequence ID" value="XM_067688794.1"/>
</dbReference>
<name>A0A177EBH4_9MICR</name>
<sequence length="124" mass="14260">MGGREREKRYDELFSGLLGVINQMRGISDGLYKHIYDLDTPLPQINKGLVHSIEKVLQATEKEYLVSEKVARFVNESTPDVSRIVEYLAGEEKRKKELKCVSKGKARYFSMFYQGVQRATDDPQ</sequence>
<keyword evidence="2" id="KW-1185">Reference proteome</keyword>